<dbReference type="InterPro" id="IPR002931">
    <property type="entry name" value="Transglutaminase-like"/>
</dbReference>
<dbReference type="PANTHER" id="PTHR33490:SF6">
    <property type="entry name" value="SLL1049 PROTEIN"/>
    <property type="match status" value="1"/>
</dbReference>
<dbReference type="RefSeq" id="WP_004866213.1">
    <property type="nucleotide sequence ID" value="NZ_JAKVJG010000002.1"/>
</dbReference>
<dbReference type="PANTHER" id="PTHR33490">
    <property type="entry name" value="BLR5614 PROTEIN-RELATED"/>
    <property type="match status" value="1"/>
</dbReference>
<feature type="domain" description="Transglutaminase-like" evidence="1">
    <location>
        <begin position="154"/>
        <end position="216"/>
    </location>
</feature>
<dbReference type="InterPro" id="IPR038765">
    <property type="entry name" value="Papain-like_cys_pep_sf"/>
</dbReference>
<dbReference type="Pfam" id="PF08379">
    <property type="entry name" value="Bact_transglu_N"/>
    <property type="match status" value="1"/>
</dbReference>
<evidence type="ECO:0000259" key="1">
    <source>
        <dbReference type="SMART" id="SM00460"/>
    </source>
</evidence>
<evidence type="ECO:0000313" key="2">
    <source>
        <dbReference type="EMBL" id="MDQ9070594.1"/>
    </source>
</evidence>
<dbReference type="EMBL" id="JAVIDA010000003">
    <property type="protein sequence ID" value="MDQ9070594.1"/>
    <property type="molecule type" value="Genomic_DNA"/>
</dbReference>
<dbReference type="Proteomes" id="UP001243195">
    <property type="component" value="Unassembled WGS sequence"/>
</dbReference>
<organism evidence="2 3">
    <name type="scientific">Acinetobacter gerneri</name>
    <dbReference type="NCBI Taxonomy" id="202952"/>
    <lineage>
        <taxon>Bacteria</taxon>
        <taxon>Pseudomonadati</taxon>
        <taxon>Pseudomonadota</taxon>
        <taxon>Gammaproteobacteria</taxon>
        <taxon>Moraxellales</taxon>
        <taxon>Moraxellaceae</taxon>
        <taxon>Acinetobacter</taxon>
    </lineage>
</organism>
<reference evidence="2" key="1">
    <citation type="submission" date="2023-08" db="EMBL/GenBank/DDBJ databases">
        <title>Emergence of clinically-relevant ST2 carbapenem-resistant Acinetobacter baumannii strains in hospital sewages in Zhejiang, East of China.</title>
        <authorList>
            <person name="Kaichao C."/>
            <person name="Zhang R."/>
        </authorList>
    </citation>
    <scope>NUCLEOTIDE SEQUENCE</scope>
    <source>
        <strain evidence="2">M-SY-60</strain>
    </source>
</reference>
<dbReference type="InterPro" id="IPR013589">
    <property type="entry name" value="Bac_transglu_N"/>
</dbReference>
<dbReference type="SUPFAM" id="SSF54001">
    <property type="entry name" value="Cysteine proteinases"/>
    <property type="match status" value="1"/>
</dbReference>
<dbReference type="GeneID" id="84210359"/>
<dbReference type="SMART" id="SM00460">
    <property type="entry name" value="TGc"/>
    <property type="match status" value="1"/>
</dbReference>
<accession>A0AAW8JK11</accession>
<sequence>MKLMINHQTHYQYTDYAKNSIQYIKMMPQSNAHQQVLAWDISVPGEKTLNRDAFNNLWVTSTQRFSYLQMVIMAQGIVEIQPNSDSISHDCSLNPLVFLQPTLSTFFNQEMHEFALKYVPITNRKNLISLAQALLAYMPYSSFSTNVHTSAIDAFQARQGVCQDHSHVFIAMCKSLNIPARYVSGYLYVEDKTHLASHAWTEVYLDHSWYCFDISNQLFTPSSHIYVAIGRDYWDVAPVRGVRQKGGIESMQSIVQVLPC</sequence>
<evidence type="ECO:0000313" key="3">
    <source>
        <dbReference type="Proteomes" id="UP001243195"/>
    </source>
</evidence>
<protein>
    <submittedName>
        <fullName evidence="2">Transglutaminase family protein</fullName>
    </submittedName>
</protein>
<dbReference type="Pfam" id="PF01841">
    <property type="entry name" value="Transglut_core"/>
    <property type="match status" value="1"/>
</dbReference>
<dbReference type="AlphaFoldDB" id="A0AAW8JK11"/>
<gene>
    <name evidence="2" type="ORF">RFH51_03840</name>
</gene>
<dbReference type="Gene3D" id="3.10.620.30">
    <property type="match status" value="1"/>
</dbReference>
<name>A0AAW8JK11_9GAMM</name>
<proteinExistence type="predicted"/>
<comment type="caution">
    <text evidence="2">The sequence shown here is derived from an EMBL/GenBank/DDBJ whole genome shotgun (WGS) entry which is preliminary data.</text>
</comment>